<comment type="caution">
    <text evidence="1">The sequence shown here is derived from an EMBL/GenBank/DDBJ whole genome shotgun (WGS) entry which is preliminary data.</text>
</comment>
<organism evidence="1 2">
    <name type="scientific">Fodinibacter luteus</name>
    <dbReference type="NCBI Taxonomy" id="552064"/>
    <lineage>
        <taxon>Bacteria</taxon>
        <taxon>Bacillati</taxon>
        <taxon>Actinomycetota</taxon>
        <taxon>Actinomycetes</taxon>
        <taxon>Micrococcales</taxon>
        <taxon>Intrasporangiaceae</taxon>
        <taxon>Fodinibacter (ex Wang et al. 2009)</taxon>
    </lineage>
</organism>
<evidence type="ECO:0000313" key="2">
    <source>
        <dbReference type="Proteomes" id="UP001500945"/>
    </source>
</evidence>
<dbReference type="EMBL" id="BAABGM010000022">
    <property type="protein sequence ID" value="GAA4411059.1"/>
    <property type="molecule type" value="Genomic_DNA"/>
</dbReference>
<name>A0ABP8KMQ8_9MICO</name>
<gene>
    <name evidence="1" type="ORF">GCM10023168_31450</name>
</gene>
<evidence type="ECO:0008006" key="3">
    <source>
        <dbReference type="Google" id="ProtNLM"/>
    </source>
</evidence>
<accession>A0ABP8KMQ8</accession>
<protein>
    <recommendedName>
        <fullName evidence="3">DNA modification methylase</fullName>
    </recommendedName>
</protein>
<evidence type="ECO:0000313" key="1">
    <source>
        <dbReference type="EMBL" id="GAA4411059.1"/>
    </source>
</evidence>
<proteinExistence type="predicted"/>
<dbReference type="Proteomes" id="UP001500945">
    <property type="component" value="Unassembled WGS sequence"/>
</dbReference>
<reference evidence="2" key="1">
    <citation type="journal article" date="2019" name="Int. J. Syst. Evol. Microbiol.">
        <title>The Global Catalogue of Microorganisms (GCM) 10K type strain sequencing project: providing services to taxonomists for standard genome sequencing and annotation.</title>
        <authorList>
            <consortium name="The Broad Institute Genomics Platform"/>
            <consortium name="The Broad Institute Genome Sequencing Center for Infectious Disease"/>
            <person name="Wu L."/>
            <person name="Ma J."/>
        </authorList>
    </citation>
    <scope>NUCLEOTIDE SEQUENCE [LARGE SCALE GENOMIC DNA]</scope>
    <source>
        <strain evidence="2">JCM 17809</strain>
    </source>
</reference>
<sequence length="161" mass="15959">MDILSPVTIRAAHALRAAALAGATLLASGCAVFSPVQTDVDYPAGDGVRLSIDGLELRNLALVVPEENGTAVLIGQAVNSGTSAVDVTFTVQGAPTSAAAAIPASSGDTLSGTTTRVEIESLPAAPGDNVELVVSTAQAGENVVTVPVLPATGYYEGLTTG</sequence>
<keyword evidence="2" id="KW-1185">Reference proteome</keyword>